<protein>
    <submittedName>
        <fullName evidence="3">EamA-like transporter family protein</fullName>
    </submittedName>
</protein>
<dbReference type="InterPro" id="IPR000620">
    <property type="entry name" value="EamA_dom"/>
</dbReference>
<organism evidence="3 4">
    <name type="scientific">Allorhodopirellula heiligendammensis</name>
    <dbReference type="NCBI Taxonomy" id="2714739"/>
    <lineage>
        <taxon>Bacteria</taxon>
        <taxon>Pseudomonadati</taxon>
        <taxon>Planctomycetota</taxon>
        <taxon>Planctomycetia</taxon>
        <taxon>Pirellulales</taxon>
        <taxon>Pirellulaceae</taxon>
        <taxon>Allorhodopirellula</taxon>
    </lineage>
</organism>
<evidence type="ECO:0000256" key="1">
    <source>
        <dbReference type="SAM" id="Phobius"/>
    </source>
</evidence>
<feature type="transmembrane region" description="Helical" evidence="1">
    <location>
        <begin position="214"/>
        <end position="233"/>
    </location>
</feature>
<evidence type="ECO:0000313" key="3">
    <source>
        <dbReference type="EMBL" id="TWU11128.1"/>
    </source>
</evidence>
<feature type="transmembrane region" description="Helical" evidence="1">
    <location>
        <begin position="119"/>
        <end position="136"/>
    </location>
</feature>
<gene>
    <name evidence="3" type="ORF">Poly21_50350</name>
</gene>
<keyword evidence="4" id="KW-1185">Reference proteome</keyword>
<keyword evidence="1" id="KW-0472">Membrane</keyword>
<reference evidence="3 4" key="1">
    <citation type="journal article" date="2020" name="Antonie Van Leeuwenhoek">
        <title>Rhodopirellula heiligendammensis sp. nov., Rhodopirellula pilleata sp. nov., and Rhodopirellula solitaria sp. nov. isolated from natural or artificial marine surfaces in Northern Germany and California, USA, and emended description of the genus Rhodopirellula.</title>
        <authorList>
            <person name="Kallscheuer N."/>
            <person name="Wiegand S."/>
            <person name="Jogler M."/>
            <person name="Boedeker C."/>
            <person name="Peeters S.H."/>
            <person name="Rast P."/>
            <person name="Heuer A."/>
            <person name="Jetten M.S.M."/>
            <person name="Rohde M."/>
            <person name="Jogler C."/>
        </authorList>
    </citation>
    <scope>NUCLEOTIDE SEQUENCE [LARGE SCALE GENOMIC DNA]</scope>
    <source>
        <strain evidence="3 4">Poly21</strain>
    </source>
</reference>
<dbReference type="Proteomes" id="UP000319908">
    <property type="component" value="Unassembled WGS sequence"/>
</dbReference>
<feature type="transmembrane region" description="Helical" evidence="1">
    <location>
        <begin position="61"/>
        <end position="81"/>
    </location>
</feature>
<feature type="transmembrane region" description="Helical" evidence="1">
    <location>
        <begin position="268"/>
        <end position="285"/>
    </location>
</feature>
<feature type="domain" description="EamA" evidence="2">
    <location>
        <begin position="146"/>
        <end position="284"/>
    </location>
</feature>
<dbReference type="Pfam" id="PF00892">
    <property type="entry name" value="EamA"/>
    <property type="match status" value="2"/>
</dbReference>
<dbReference type="PANTHER" id="PTHR22911">
    <property type="entry name" value="ACYL-MALONYL CONDENSING ENZYME-RELATED"/>
    <property type="match status" value="1"/>
</dbReference>
<feature type="transmembrane region" description="Helical" evidence="1">
    <location>
        <begin position="38"/>
        <end position="54"/>
    </location>
</feature>
<feature type="transmembrane region" description="Helical" evidence="1">
    <location>
        <begin position="142"/>
        <end position="162"/>
    </location>
</feature>
<feature type="domain" description="EamA" evidence="2">
    <location>
        <begin position="16"/>
        <end position="136"/>
    </location>
</feature>
<dbReference type="InterPro" id="IPR037185">
    <property type="entry name" value="EmrE-like"/>
</dbReference>
<accession>A0A5C6BGF0</accession>
<proteinExistence type="predicted"/>
<dbReference type="SUPFAM" id="SSF103481">
    <property type="entry name" value="Multidrug resistance efflux transporter EmrE"/>
    <property type="match status" value="1"/>
</dbReference>
<name>A0A5C6BGF0_9BACT</name>
<keyword evidence="1" id="KW-0812">Transmembrane</keyword>
<feature type="transmembrane region" description="Helical" evidence="1">
    <location>
        <begin position="174"/>
        <end position="194"/>
    </location>
</feature>
<comment type="caution">
    <text evidence="3">The sequence shown here is derived from an EMBL/GenBank/DDBJ whole genome shotgun (WGS) entry which is preliminary data.</text>
</comment>
<feature type="transmembrane region" description="Helical" evidence="1">
    <location>
        <begin position="245"/>
        <end position="262"/>
    </location>
</feature>
<feature type="transmembrane region" description="Helical" evidence="1">
    <location>
        <begin position="12"/>
        <end position="32"/>
    </location>
</feature>
<feature type="transmembrane region" description="Helical" evidence="1">
    <location>
        <begin position="87"/>
        <end position="107"/>
    </location>
</feature>
<evidence type="ECO:0000259" key="2">
    <source>
        <dbReference type="Pfam" id="PF00892"/>
    </source>
</evidence>
<sequence>MEDHGEPRDYLKLHFLVFLWGFTGVLGELIDLPSVELVFYRCLLASVTLSVILRHKLRVPIGRAVAMFATGGIIGLHWVLFFLAVKIANVSVCMVGAATISLWTALLEPVMVPGRVLKRMDLAFGALVIAAVAIIFQSEMQYAVGFLVAIAAAIAAAVFSIINGAFAKHTPHRVIAWYELTGACVFCALCLPISARWLSEGRGLDLVPGPMDWVWLVVLAEVCTVYAYSEYVSLLKRLSVFTTNFANNLEPVYGIILGGLILGDYHHLGAGFYLGAALIAVLVLAHTRMSRRKRLTIG</sequence>
<dbReference type="PANTHER" id="PTHR22911:SF79">
    <property type="entry name" value="MOBA-LIKE NTP TRANSFERASE DOMAIN-CONTAINING PROTEIN"/>
    <property type="match status" value="1"/>
</dbReference>
<keyword evidence="1" id="KW-1133">Transmembrane helix</keyword>
<dbReference type="GO" id="GO:0016020">
    <property type="term" value="C:membrane"/>
    <property type="evidence" value="ECO:0007669"/>
    <property type="project" value="InterPro"/>
</dbReference>
<dbReference type="EMBL" id="SJPU01000003">
    <property type="protein sequence ID" value="TWU11128.1"/>
    <property type="molecule type" value="Genomic_DNA"/>
</dbReference>
<evidence type="ECO:0000313" key="4">
    <source>
        <dbReference type="Proteomes" id="UP000319908"/>
    </source>
</evidence>
<dbReference type="AlphaFoldDB" id="A0A5C6BGF0"/>